<sequence length="592" mass="63135">MKKVTLNIALLWGFFAASFGQSIGGTRDNGLSNDIQHIGIFNDSLKLSKGGGGIPLSYLRFSLPVMEEIDFPDNMAFGIANTTTANGLAIAGRQGAGSSLVAVRSAAIFGTSEQGSGVVGFSSGSGNVAGVLGSTDNPSGAGIIGRAEGTGFRGFFESSGRAALVTGHGNVGIGIEIPEAKLEVNGDMRVNTDVGKLMLGYPQNGDQWAMTTTGKGANLLFGAKVDGASEFEGRMILVQNGQVGIGTNRPAAQLEITNNSTNVLPQLLLTENERDYARISFGNNDVKNVHWNINGLAANNQKNSKLNFRFKNSNVEADHVTLLGNGKVGIGNTDPDKELVVGNNIGSSWKLPAITVGNENGGAVEAGNAAHSIRLEAENTLGRARIVSHAQYMPDGLSELAIQTKGFIVGQSPGEAERYMMKIVHGSFGLDIQNASSDEDWELYVNTGNGLYLFFNGSVRGEFNAVDGNYYALSDRRFKSDINPIKGILGNMMQLVPSSYKVKEGNPDQKTSLGFIAQDMEKLFPELVSVSTDERSPGIYSLNYAGFEVLAIKAVQEQQVLIEAQKARLNRQIIEIEDIGTRLERLEALVKN</sequence>
<evidence type="ECO:0000259" key="1">
    <source>
        <dbReference type="PROSITE" id="PS51688"/>
    </source>
</evidence>
<accession>A0A1G7BCF4</accession>
<gene>
    <name evidence="2" type="ORF">SAMN05421636_10473</name>
</gene>
<dbReference type="RefSeq" id="WP_091867529.1">
    <property type="nucleotide sequence ID" value="NZ_FNAO01000004.1"/>
</dbReference>
<dbReference type="Pfam" id="PF13884">
    <property type="entry name" value="Peptidase_S74"/>
    <property type="match status" value="1"/>
</dbReference>
<name>A0A1G7BCF4_9FLAO</name>
<dbReference type="OrthoDB" id="1488700at2"/>
<dbReference type="PROSITE" id="PS51688">
    <property type="entry name" value="ICA"/>
    <property type="match status" value="1"/>
</dbReference>
<evidence type="ECO:0000313" key="2">
    <source>
        <dbReference type="EMBL" id="SDE24026.1"/>
    </source>
</evidence>
<dbReference type="EMBL" id="FNAO01000004">
    <property type="protein sequence ID" value="SDE24026.1"/>
    <property type="molecule type" value="Genomic_DNA"/>
</dbReference>
<evidence type="ECO:0000313" key="3">
    <source>
        <dbReference type="Proteomes" id="UP000199109"/>
    </source>
</evidence>
<dbReference type="STRING" id="641691.SAMN05421636_10473"/>
<protein>
    <submittedName>
        <fullName evidence="2">Chaperone of endosialidase</fullName>
    </submittedName>
</protein>
<proteinExistence type="predicted"/>
<feature type="domain" description="Peptidase S74" evidence="1">
    <location>
        <begin position="474"/>
        <end position="569"/>
    </location>
</feature>
<dbReference type="AlphaFoldDB" id="A0A1G7BCF4"/>
<organism evidence="2 3">
    <name type="scientific">Pricia antarctica</name>
    <dbReference type="NCBI Taxonomy" id="641691"/>
    <lineage>
        <taxon>Bacteria</taxon>
        <taxon>Pseudomonadati</taxon>
        <taxon>Bacteroidota</taxon>
        <taxon>Flavobacteriia</taxon>
        <taxon>Flavobacteriales</taxon>
        <taxon>Flavobacteriaceae</taxon>
        <taxon>Pricia</taxon>
    </lineage>
</organism>
<keyword evidence="3" id="KW-1185">Reference proteome</keyword>
<dbReference type="InterPro" id="IPR030392">
    <property type="entry name" value="S74_ICA"/>
</dbReference>
<dbReference type="Proteomes" id="UP000199109">
    <property type="component" value="Unassembled WGS sequence"/>
</dbReference>
<reference evidence="2 3" key="1">
    <citation type="submission" date="2016-10" db="EMBL/GenBank/DDBJ databases">
        <authorList>
            <person name="de Groot N.N."/>
        </authorList>
    </citation>
    <scope>NUCLEOTIDE SEQUENCE [LARGE SCALE GENOMIC DNA]</scope>
    <source>
        <strain evidence="2 3">DSM 23421</strain>
    </source>
</reference>